<accession>A0A8H3ZHC7</accession>
<dbReference type="SUPFAM" id="SSF51556">
    <property type="entry name" value="Metallo-dependent hydrolases"/>
    <property type="match status" value="1"/>
</dbReference>
<dbReference type="PANTHER" id="PTHR43135">
    <property type="entry name" value="ALPHA-D-RIBOSE 1-METHYLPHOSPHONATE 5-TRIPHOSPHATE DIPHOSPHATASE"/>
    <property type="match status" value="1"/>
</dbReference>
<dbReference type="AlphaFoldDB" id="A0A8H3ZHC7"/>
<dbReference type="InterPro" id="IPR011059">
    <property type="entry name" value="Metal-dep_hydrolase_composite"/>
</dbReference>
<sequence>MGVVNSMLVKDVKIFDGTKIIEHGYVYVLDGKIAAVGEGNFNGELTTGFTVISKPGHTIIPGLIDAHIHALSGNVNSIEQSLRFGVTTVCDMHNDPKDNAELKKLASEPSNKGKYADFKCAGLGAVVEGGWPIPVMRKEFSNTPCGDHIVDKIISTWPMLRKPEDAEPFVKQQIEENGAAYIKMFHELGDTLGMDLPRPPMDIQEAVVAAAHRHGVTTTGHAFSYAGAMDLLRAGADGLSHMFLDEPPTDDYIQIMLENKAHCNPTLGLCASQTGEGQDMLMSYMKDPYAKRFLIQKEPTKPLGLAAGQKPKASIANAYASTKALYKAGVPLIVGTDAAGKGLGLPYGLGMHLEMRVLVQEVGMSPIDVLKSATSITADRLKFHDRGKIEPGKNADLVLIKGDVLKVLGDHKGRCLPIEAVWRDGVFASAV</sequence>
<dbReference type="InterPro" id="IPR032466">
    <property type="entry name" value="Metal_Hydrolase"/>
</dbReference>
<gene>
    <name evidence="2" type="ORF">GQ607_016732</name>
</gene>
<evidence type="ECO:0000313" key="2">
    <source>
        <dbReference type="EMBL" id="KAF0316042.1"/>
    </source>
</evidence>
<dbReference type="OrthoDB" id="194468at2759"/>
<dbReference type="Gene3D" id="1.20.58.520">
    <property type="entry name" value="Amidohydrolase"/>
    <property type="match status" value="1"/>
</dbReference>
<dbReference type="Gene3D" id="2.30.40.10">
    <property type="entry name" value="Urease, subunit C, domain 1"/>
    <property type="match status" value="1"/>
</dbReference>
<dbReference type="SUPFAM" id="SSF51338">
    <property type="entry name" value="Composite domain of metallo-dependent hydrolases"/>
    <property type="match status" value="1"/>
</dbReference>
<comment type="caution">
    <text evidence="2">The sequence shown here is derived from an EMBL/GenBank/DDBJ whole genome shotgun (WGS) entry which is preliminary data.</text>
</comment>
<dbReference type="Pfam" id="PF01979">
    <property type="entry name" value="Amidohydro_1"/>
    <property type="match status" value="1"/>
</dbReference>
<dbReference type="Gene3D" id="3.30.110.90">
    <property type="entry name" value="Amidohydrolase"/>
    <property type="match status" value="1"/>
</dbReference>
<reference evidence="2 3" key="1">
    <citation type="submission" date="2019-12" db="EMBL/GenBank/DDBJ databases">
        <title>A genome sequence resource for the geographically widespread anthracnose pathogen Colletotrichum asianum.</title>
        <authorList>
            <person name="Meng Y."/>
        </authorList>
    </citation>
    <scope>NUCLEOTIDE SEQUENCE [LARGE SCALE GENOMIC DNA]</scope>
    <source>
        <strain evidence="2 3">ICMP 18580</strain>
    </source>
</reference>
<dbReference type="Proteomes" id="UP000434172">
    <property type="component" value="Unassembled WGS sequence"/>
</dbReference>
<evidence type="ECO:0000259" key="1">
    <source>
        <dbReference type="Pfam" id="PF01979"/>
    </source>
</evidence>
<dbReference type="Gene3D" id="3.40.50.10910">
    <property type="entry name" value="Amidohydrolase"/>
    <property type="match status" value="1"/>
</dbReference>
<organism evidence="2 3">
    <name type="scientific">Colletotrichum asianum</name>
    <dbReference type="NCBI Taxonomy" id="702518"/>
    <lineage>
        <taxon>Eukaryota</taxon>
        <taxon>Fungi</taxon>
        <taxon>Dikarya</taxon>
        <taxon>Ascomycota</taxon>
        <taxon>Pezizomycotina</taxon>
        <taxon>Sordariomycetes</taxon>
        <taxon>Hypocreomycetidae</taxon>
        <taxon>Glomerellales</taxon>
        <taxon>Glomerellaceae</taxon>
        <taxon>Colletotrichum</taxon>
        <taxon>Colletotrichum gloeosporioides species complex</taxon>
    </lineage>
</organism>
<feature type="domain" description="Amidohydrolase-related" evidence="1">
    <location>
        <begin position="58"/>
        <end position="403"/>
    </location>
</feature>
<name>A0A8H3ZHC7_9PEZI</name>
<keyword evidence="3" id="KW-1185">Reference proteome</keyword>
<proteinExistence type="predicted"/>
<dbReference type="PANTHER" id="PTHR43135:SF3">
    <property type="entry name" value="ALPHA-D-RIBOSE 1-METHYLPHOSPHONATE 5-TRIPHOSPHATE DIPHOSPHATASE"/>
    <property type="match status" value="1"/>
</dbReference>
<protein>
    <submittedName>
        <fullName evidence="2">Amidohydrolase</fullName>
    </submittedName>
</protein>
<dbReference type="EMBL" id="WOWK01000175">
    <property type="protein sequence ID" value="KAF0316042.1"/>
    <property type="molecule type" value="Genomic_DNA"/>
</dbReference>
<keyword evidence="2" id="KW-0378">Hydrolase</keyword>
<dbReference type="InterPro" id="IPR006680">
    <property type="entry name" value="Amidohydro-rel"/>
</dbReference>
<dbReference type="GO" id="GO:0016810">
    <property type="term" value="F:hydrolase activity, acting on carbon-nitrogen (but not peptide) bonds"/>
    <property type="evidence" value="ECO:0007669"/>
    <property type="project" value="InterPro"/>
</dbReference>
<dbReference type="InterPro" id="IPR051781">
    <property type="entry name" value="Metallo-dep_Hydrolase"/>
</dbReference>
<evidence type="ECO:0000313" key="3">
    <source>
        <dbReference type="Proteomes" id="UP000434172"/>
    </source>
</evidence>